<dbReference type="NCBIfam" id="NF038091">
    <property type="entry name" value="T4SS_VirB10"/>
    <property type="match status" value="1"/>
</dbReference>
<evidence type="ECO:0000256" key="7">
    <source>
        <dbReference type="SAM" id="MobiDB-lite"/>
    </source>
</evidence>
<sequence length="393" mass="42405">MSNKNQKNEEYQIDGERGSGITSVAGESSTGQNFGKMVLVTFITVVGLSFLYLTWNSGEEAPGEDDQRRTSISPSVPFTPAATPRPADPAPAVAQPNEPEPAPADPEINEMLEASIRAPVIAFSADVNRNDNQQASGDGAPQDFSMGLPPGLVEGQQQQDRLRDKLQPTPLEGVSASVLPNLHMVVPQGTQIPCILQTAVSSDQPGFVTCVVQRDVLSASGQVVLMEKGSTVVGEYEGGLRRGQRRMFVLWNRARTPGGVIINLESPAADGLGRSGFDGKIKTHFWERFGGAILMSVVSDATKYAFSHLVEGQDLETENTERASQDAASIALENSINIPPTLYKNQGDVVSIFVARDLDFSSVYDLKLTQTRKQIYDRAVTGDMRRAPGIITK</sequence>
<evidence type="ECO:0000256" key="6">
    <source>
        <dbReference type="ARBA" id="ARBA00023136"/>
    </source>
</evidence>
<evidence type="ECO:0000256" key="8">
    <source>
        <dbReference type="SAM" id="Phobius"/>
    </source>
</evidence>
<dbReference type="CDD" id="cd16429">
    <property type="entry name" value="VirB10"/>
    <property type="match status" value="1"/>
</dbReference>
<dbReference type="Gene3D" id="2.40.128.260">
    <property type="entry name" value="Type IV secretion system, VirB10/TraB/TrbI"/>
    <property type="match status" value="1"/>
</dbReference>
<feature type="compositionally biased region" description="Low complexity" evidence="7">
    <location>
        <begin position="80"/>
        <end position="97"/>
    </location>
</feature>
<keyword evidence="10" id="KW-1185">Reference proteome</keyword>
<reference evidence="10" key="1">
    <citation type="submission" date="2017-11" db="EMBL/GenBank/DDBJ databases">
        <authorList>
            <person name="Kuznetsova I."/>
            <person name="Sazanova A."/>
            <person name="Chirak E."/>
            <person name="Safronova V."/>
            <person name="Willems A."/>
        </authorList>
    </citation>
    <scope>NUCLEOTIDE SEQUENCE [LARGE SCALE GENOMIC DNA]</scope>
    <source>
        <strain evidence="10">STM 196</strain>
    </source>
</reference>
<accession>A0A2P7BUJ1</accession>
<dbReference type="Proteomes" id="UP000241444">
    <property type="component" value="Unassembled WGS sequence"/>
</dbReference>
<comment type="caution">
    <text evidence="9">The sequence shown here is derived from an EMBL/GenBank/DDBJ whole genome shotgun (WGS) entry which is preliminary data.</text>
</comment>
<proteinExistence type="inferred from homology"/>
<comment type="similarity">
    <text evidence="2">Belongs to the TrbI/VirB10 family.</text>
</comment>
<keyword evidence="6 8" id="KW-0472">Membrane</keyword>
<keyword evidence="4 8" id="KW-0812">Transmembrane</keyword>
<dbReference type="RefSeq" id="WP_106709552.1">
    <property type="nucleotide sequence ID" value="NZ_PGGO01000002.1"/>
</dbReference>
<protein>
    <submittedName>
        <fullName evidence="9">Type IV secretion system protein VirB10</fullName>
    </submittedName>
</protein>
<dbReference type="InterPro" id="IPR047695">
    <property type="entry name" value="T4SS_VirB10/PtlG"/>
</dbReference>
<feature type="compositionally biased region" description="Polar residues" evidence="7">
    <location>
        <begin position="20"/>
        <end position="30"/>
    </location>
</feature>
<dbReference type="EMBL" id="PGGO01000002">
    <property type="protein sequence ID" value="PSH70136.1"/>
    <property type="molecule type" value="Genomic_DNA"/>
</dbReference>
<comment type="subcellular location">
    <subcellularLocation>
        <location evidence="1">Cell membrane</location>
        <topology evidence="1">Single-pass membrane protein</topology>
    </subcellularLocation>
</comment>
<dbReference type="InterPro" id="IPR005498">
    <property type="entry name" value="T4SS_VirB10/TraB/TrbI"/>
</dbReference>
<feature type="region of interest" description="Disordered" evidence="7">
    <location>
        <begin position="1"/>
        <end position="30"/>
    </location>
</feature>
<evidence type="ECO:0000256" key="5">
    <source>
        <dbReference type="ARBA" id="ARBA00022989"/>
    </source>
</evidence>
<feature type="region of interest" description="Disordered" evidence="7">
    <location>
        <begin position="59"/>
        <end position="105"/>
    </location>
</feature>
<feature type="transmembrane region" description="Helical" evidence="8">
    <location>
        <begin position="37"/>
        <end position="55"/>
    </location>
</feature>
<dbReference type="OrthoDB" id="9807354at2"/>
<evidence type="ECO:0000256" key="3">
    <source>
        <dbReference type="ARBA" id="ARBA00022475"/>
    </source>
</evidence>
<evidence type="ECO:0000313" key="9">
    <source>
        <dbReference type="EMBL" id="PSH70136.1"/>
    </source>
</evidence>
<evidence type="ECO:0000256" key="1">
    <source>
        <dbReference type="ARBA" id="ARBA00004162"/>
    </source>
</evidence>
<gene>
    <name evidence="9" type="ORF">CU102_03285</name>
</gene>
<dbReference type="GO" id="GO:0005886">
    <property type="term" value="C:plasma membrane"/>
    <property type="evidence" value="ECO:0007669"/>
    <property type="project" value="UniProtKB-SubCell"/>
</dbReference>
<feature type="compositionally biased region" description="Basic and acidic residues" evidence="7">
    <location>
        <begin position="1"/>
        <end position="17"/>
    </location>
</feature>
<keyword evidence="3" id="KW-1003">Cell membrane</keyword>
<name>A0A2P7BUJ1_9HYPH</name>
<dbReference type="InterPro" id="IPR042217">
    <property type="entry name" value="T4SS_VirB10/TrbI"/>
</dbReference>
<dbReference type="AlphaFoldDB" id="A0A2P7BUJ1"/>
<organism evidence="9 10">
    <name type="scientific">Phyllobacterium brassicacearum</name>
    <dbReference type="NCBI Taxonomy" id="314235"/>
    <lineage>
        <taxon>Bacteria</taxon>
        <taxon>Pseudomonadati</taxon>
        <taxon>Pseudomonadota</taxon>
        <taxon>Alphaproteobacteria</taxon>
        <taxon>Hyphomicrobiales</taxon>
        <taxon>Phyllobacteriaceae</taxon>
        <taxon>Phyllobacterium</taxon>
    </lineage>
</organism>
<evidence type="ECO:0000256" key="2">
    <source>
        <dbReference type="ARBA" id="ARBA00010265"/>
    </source>
</evidence>
<dbReference type="Pfam" id="PF03743">
    <property type="entry name" value="TrbI"/>
    <property type="match status" value="1"/>
</dbReference>
<evidence type="ECO:0000256" key="4">
    <source>
        <dbReference type="ARBA" id="ARBA00022692"/>
    </source>
</evidence>
<evidence type="ECO:0000313" key="10">
    <source>
        <dbReference type="Proteomes" id="UP000241444"/>
    </source>
</evidence>
<keyword evidence="5 8" id="KW-1133">Transmembrane helix</keyword>